<gene>
    <name evidence="16" type="ORF">SAMN05443377_10632</name>
</gene>
<evidence type="ECO:0000259" key="15">
    <source>
        <dbReference type="Pfam" id="PF18075"/>
    </source>
</evidence>
<evidence type="ECO:0000256" key="3">
    <source>
        <dbReference type="ARBA" id="ARBA00007379"/>
    </source>
</evidence>
<dbReference type="InterPro" id="IPR003838">
    <property type="entry name" value="ABC3_permease_C"/>
</dbReference>
<evidence type="ECO:0000256" key="7">
    <source>
        <dbReference type="ARBA" id="ARBA00022618"/>
    </source>
</evidence>
<keyword evidence="10 12" id="KW-0472">Membrane</keyword>
<dbReference type="PANTHER" id="PTHR47755">
    <property type="entry name" value="CELL DIVISION PROTEIN FTSX"/>
    <property type="match status" value="1"/>
</dbReference>
<organism evidence="16 17">
    <name type="scientific">Propionibacterium cyclohexanicum</name>
    <dbReference type="NCBI Taxonomy" id="64702"/>
    <lineage>
        <taxon>Bacteria</taxon>
        <taxon>Bacillati</taxon>
        <taxon>Actinomycetota</taxon>
        <taxon>Actinomycetes</taxon>
        <taxon>Propionibacteriales</taxon>
        <taxon>Propionibacteriaceae</taxon>
        <taxon>Propionibacterium</taxon>
    </lineage>
</organism>
<comment type="function">
    <text evidence="1">Part of the ABC transporter FtsEX involved in cellular division.</text>
</comment>
<keyword evidence="17" id="KW-1185">Reference proteome</keyword>
<dbReference type="PANTHER" id="PTHR47755:SF1">
    <property type="entry name" value="CELL DIVISION PROTEIN FTSX"/>
    <property type="match status" value="1"/>
</dbReference>
<keyword evidence="8 13" id="KW-0812">Transmembrane</keyword>
<dbReference type="NCBIfam" id="NF038346">
    <property type="entry name" value="FtsX_actino"/>
    <property type="match status" value="1"/>
</dbReference>
<proteinExistence type="inferred from homology"/>
<keyword evidence="9 13" id="KW-1133">Transmembrane helix</keyword>
<evidence type="ECO:0000256" key="11">
    <source>
        <dbReference type="ARBA" id="ARBA00023306"/>
    </source>
</evidence>
<evidence type="ECO:0000256" key="4">
    <source>
        <dbReference type="ARBA" id="ARBA00011160"/>
    </source>
</evidence>
<evidence type="ECO:0000256" key="9">
    <source>
        <dbReference type="ARBA" id="ARBA00022989"/>
    </source>
</evidence>
<dbReference type="EMBL" id="FOGZ01000006">
    <property type="protein sequence ID" value="SER68641.1"/>
    <property type="molecule type" value="Genomic_DNA"/>
</dbReference>
<dbReference type="RefSeq" id="WP_218139212.1">
    <property type="nucleotide sequence ID" value="NZ_FOGZ01000006.1"/>
</dbReference>
<sequence length="305" mass="33465">MRHTFRETWSGLRRNASMTVAVIVTMWVSLALFGASLMTMQQVEAMKGQWYDKIEVSVFLCTADNATDGEGGNCESAQGVTDAQRDAIRALLENHPDVQTVYYESKQDAFREFQTTYADNPIKNSLTADQMQDSFRVKLKDPQNYQDVVSAVEGLPGVQAVQDLHTVLDPFFRVLNVLKWGTMGIAAMLLLAGALQIGNSIRMSAYTRRREIAIMRLVGASNLYIMLPFLLEALFAGVVGILLAGASMAALQYFVVDRVKSQLSIQSLGWITGSSTALAIGGVAVVGVILSIIPTVLATRRYLRV</sequence>
<reference evidence="16 17" key="1">
    <citation type="submission" date="2016-10" db="EMBL/GenBank/DDBJ databases">
        <authorList>
            <person name="de Groot N.N."/>
        </authorList>
    </citation>
    <scope>NUCLEOTIDE SEQUENCE [LARGE SCALE GENOMIC DNA]</scope>
    <source>
        <strain evidence="16 17">DSM 16859</strain>
    </source>
</reference>
<dbReference type="AlphaFoldDB" id="A0A1H9R6Z4"/>
<comment type="subcellular location">
    <subcellularLocation>
        <location evidence="2">Cell membrane</location>
        <topology evidence="2">Multi-pass membrane protein</topology>
    </subcellularLocation>
</comment>
<dbReference type="GO" id="GO:0051301">
    <property type="term" value="P:cell division"/>
    <property type="evidence" value="ECO:0007669"/>
    <property type="project" value="UniProtKB-KW"/>
</dbReference>
<evidence type="ECO:0000256" key="8">
    <source>
        <dbReference type="ARBA" id="ARBA00022692"/>
    </source>
</evidence>
<evidence type="ECO:0000256" key="5">
    <source>
        <dbReference type="ARBA" id="ARBA00021907"/>
    </source>
</evidence>
<comment type="subunit">
    <text evidence="4">Forms a membrane-associated complex with FtsE.</text>
</comment>
<protein>
    <recommendedName>
        <fullName evidence="5 12">Cell division protein FtsX</fullName>
    </recommendedName>
</protein>
<evidence type="ECO:0000256" key="2">
    <source>
        <dbReference type="ARBA" id="ARBA00004651"/>
    </source>
</evidence>
<dbReference type="Gene3D" id="3.30.70.3040">
    <property type="match status" value="1"/>
</dbReference>
<keyword evidence="6 12" id="KW-1003">Cell membrane</keyword>
<name>A0A1H9R6Z4_9ACTN</name>
<dbReference type="STRING" id="64702.SAMN05443377_10632"/>
<dbReference type="PIRSF" id="PIRSF003097">
    <property type="entry name" value="FtsX"/>
    <property type="match status" value="1"/>
</dbReference>
<evidence type="ECO:0000313" key="17">
    <source>
        <dbReference type="Proteomes" id="UP000198815"/>
    </source>
</evidence>
<dbReference type="Pfam" id="PF02687">
    <property type="entry name" value="FtsX"/>
    <property type="match status" value="1"/>
</dbReference>
<dbReference type="Proteomes" id="UP000198815">
    <property type="component" value="Unassembled WGS sequence"/>
</dbReference>
<evidence type="ECO:0000313" key="16">
    <source>
        <dbReference type="EMBL" id="SER68641.1"/>
    </source>
</evidence>
<feature type="domain" description="ABC3 transporter permease C-terminal" evidence="14">
    <location>
        <begin position="185"/>
        <end position="300"/>
    </location>
</feature>
<feature type="transmembrane region" description="Helical" evidence="13">
    <location>
        <begin position="268"/>
        <end position="293"/>
    </location>
</feature>
<comment type="similarity">
    <text evidence="3 12">Belongs to the ABC-4 integral membrane protein family. FtsX subfamily.</text>
</comment>
<evidence type="ECO:0000256" key="6">
    <source>
        <dbReference type="ARBA" id="ARBA00022475"/>
    </source>
</evidence>
<dbReference type="GO" id="GO:0005886">
    <property type="term" value="C:plasma membrane"/>
    <property type="evidence" value="ECO:0007669"/>
    <property type="project" value="UniProtKB-SubCell"/>
</dbReference>
<dbReference type="Pfam" id="PF18075">
    <property type="entry name" value="FtsX_ECD"/>
    <property type="match status" value="1"/>
</dbReference>
<feature type="domain" description="FtsX extracellular" evidence="15">
    <location>
        <begin position="54"/>
        <end position="161"/>
    </location>
</feature>
<evidence type="ECO:0000256" key="1">
    <source>
        <dbReference type="ARBA" id="ARBA00003552"/>
    </source>
</evidence>
<dbReference type="InterPro" id="IPR047929">
    <property type="entry name" value="FtsX_actino"/>
</dbReference>
<evidence type="ECO:0000256" key="12">
    <source>
        <dbReference type="PIRNR" id="PIRNR003097"/>
    </source>
</evidence>
<dbReference type="InterPro" id="IPR004513">
    <property type="entry name" value="FtsX"/>
</dbReference>
<evidence type="ECO:0000259" key="14">
    <source>
        <dbReference type="Pfam" id="PF02687"/>
    </source>
</evidence>
<keyword evidence="7 12" id="KW-0132">Cell division</keyword>
<accession>A0A1H9R6Z4</accession>
<evidence type="ECO:0000256" key="10">
    <source>
        <dbReference type="ARBA" id="ARBA00023136"/>
    </source>
</evidence>
<keyword evidence="11 12" id="KW-0131">Cell cycle</keyword>
<feature type="transmembrane region" description="Helical" evidence="13">
    <location>
        <begin position="20"/>
        <end position="40"/>
    </location>
</feature>
<feature type="transmembrane region" description="Helical" evidence="13">
    <location>
        <begin position="180"/>
        <end position="201"/>
    </location>
</feature>
<dbReference type="InterPro" id="IPR040690">
    <property type="entry name" value="FtsX_ECD"/>
</dbReference>
<evidence type="ECO:0000256" key="13">
    <source>
        <dbReference type="SAM" id="Phobius"/>
    </source>
</evidence>